<reference evidence="9 10" key="1">
    <citation type="submission" date="2016-10" db="EMBL/GenBank/DDBJ databases">
        <authorList>
            <person name="Varghese N."/>
            <person name="Submissions S."/>
        </authorList>
    </citation>
    <scope>NUCLEOTIDE SEQUENCE [LARGE SCALE GENOMIC DNA]</scope>
    <source>
        <strain evidence="9 10">WCC6</strain>
    </source>
</reference>
<dbReference type="InterPro" id="IPR039247">
    <property type="entry name" value="KhpB"/>
</dbReference>
<dbReference type="EMBL" id="FNOP01000007">
    <property type="protein sequence ID" value="SDW85684.1"/>
    <property type="molecule type" value="Genomic_DNA"/>
</dbReference>
<evidence type="ECO:0000313" key="10">
    <source>
        <dbReference type="Proteomes" id="UP000182379"/>
    </source>
</evidence>
<comment type="subunit">
    <text evidence="6">Forms a complex with KhpA.</text>
</comment>
<keyword evidence="4 6" id="KW-0143">Chaperone</keyword>
<evidence type="ECO:0000256" key="5">
    <source>
        <dbReference type="ARBA" id="ARBA00023316"/>
    </source>
</evidence>
<keyword evidence="5 6" id="KW-0961">Cell wall biogenesis/degradation</keyword>
<dbReference type="InterPro" id="IPR034079">
    <property type="entry name" value="R3H_KhpB"/>
</dbReference>
<comment type="caution">
    <text evidence="9">The sequence shown here is derived from an EMBL/GenBank/DDBJ whole genome shotgun (WGS) entry which is preliminary data.</text>
</comment>
<dbReference type="GO" id="GO:0009252">
    <property type="term" value="P:peptidoglycan biosynthetic process"/>
    <property type="evidence" value="ECO:0007669"/>
    <property type="project" value="UniProtKB-UniRule"/>
</dbReference>
<organism evidence="9 10">
    <name type="scientific">Acidaminococcus fermentans</name>
    <dbReference type="NCBI Taxonomy" id="905"/>
    <lineage>
        <taxon>Bacteria</taxon>
        <taxon>Bacillati</taxon>
        <taxon>Bacillota</taxon>
        <taxon>Negativicutes</taxon>
        <taxon>Acidaminococcales</taxon>
        <taxon>Acidaminococcaceae</taxon>
        <taxon>Acidaminococcus</taxon>
    </lineage>
</organism>
<protein>
    <recommendedName>
        <fullName evidence="6">RNA-binding protein KhpB</fullName>
    </recommendedName>
    <alternativeName>
        <fullName evidence="6">RNA-binding protein EloR</fullName>
    </alternativeName>
</protein>
<dbReference type="PROSITE" id="PS51061">
    <property type="entry name" value="R3H"/>
    <property type="match status" value="1"/>
</dbReference>
<dbReference type="InterPro" id="IPR038247">
    <property type="entry name" value="Jag_N_dom_sf"/>
</dbReference>
<keyword evidence="1 6" id="KW-0963">Cytoplasm</keyword>
<dbReference type="GO" id="GO:0005737">
    <property type="term" value="C:cytoplasm"/>
    <property type="evidence" value="ECO:0007669"/>
    <property type="project" value="UniProtKB-SubCell"/>
</dbReference>
<dbReference type="InterPro" id="IPR001374">
    <property type="entry name" value="R3H_dom"/>
</dbReference>
<dbReference type="Pfam" id="PF01424">
    <property type="entry name" value="R3H"/>
    <property type="match status" value="1"/>
</dbReference>
<dbReference type="Gene3D" id="3.30.300.20">
    <property type="match status" value="1"/>
</dbReference>
<gene>
    <name evidence="6" type="primary">khpB</name>
    <name evidence="6" type="synonym">eloR</name>
    <name evidence="9" type="ORF">SAMN05216495_10759</name>
</gene>
<dbReference type="AlphaFoldDB" id="A0A1H2WZK9"/>
<dbReference type="CDD" id="cd02414">
    <property type="entry name" value="KH-II_Jag"/>
    <property type="match status" value="1"/>
</dbReference>
<dbReference type="Gene3D" id="3.30.1370.50">
    <property type="entry name" value="R3H-like domain"/>
    <property type="match status" value="1"/>
</dbReference>
<dbReference type="Pfam" id="PF13083">
    <property type="entry name" value="KH_KhpA-B"/>
    <property type="match status" value="1"/>
</dbReference>
<dbReference type="InterPro" id="IPR032782">
    <property type="entry name" value="KhpB_N"/>
</dbReference>
<feature type="region of interest" description="Jag_N domain" evidence="6">
    <location>
        <begin position="5"/>
        <end position="55"/>
    </location>
</feature>
<keyword evidence="2 6" id="KW-0694">RNA-binding</keyword>
<dbReference type="InterPro" id="IPR015946">
    <property type="entry name" value="KH_dom-like_a/b"/>
</dbReference>
<feature type="domain" description="R3H" evidence="8">
    <location>
        <begin position="188"/>
        <end position="253"/>
    </location>
</feature>
<accession>A0A1H2WZK9</accession>
<dbReference type="CDD" id="cd02644">
    <property type="entry name" value="R3H_jag"/>
    <property type="match status" value="1"/>
</dbReference>
<dbReference type="InterPro" id="IPR036867">
    <property type="entry name" value="R3H_dom_sf"/>
</dbReference>
<comment type="subcellular location">
    <subcellularLocation>
        <location evidence="6">Cytoplasm</location>
    </subcellularLocation>
</comment>
<evidence type="ECO:0000259" key="8">
    <source>
        <dbReference type="PROSITE" id="PS51061"/>
    </source>
</evidence>
<feature type="region of interest" description="Disordered" evidence="7">
    <location>
        <begin position="60"/>
        <end position="99"/>
    </location>
</feature>
<dbReference type="SMART" id="SM00393">
    <property type="entry name" value="R3H"/>
    <property type="match status" value="1"/>
</dbReference>
<evidence type="ECO:0000256" key="1">
    <source>
        <dbReference type="ARBA" id="ARBA00022490"/>
    </source>
</evidence>
<dbReference type="SMART" id="SM01245">
    <property type="entry name" value="Jag_N"/>
    <property type="match status" value="1"/>
</dbReference>
<dbReference type="GO" id="GO:0003723">
    <property type="term" value="F:RNA binding"/>
    <property type="evidence" value="ECO:0007669"/>
    <property type="project" value="UniProtKB-UniRule"/>
</dbReference>
<sequence>MNMVEKTGKTVEDAVKAALAVLGVSRDQVDVEVLEESKSSILGLFGGRDAKVRVTVKEVPAEEPTVPEPVAEIPEEKPEPAKGEVPEEPVQETKAPADRDAERQAVAAAAKTFLEEVFRAMGMDLLIEKFISRKDEEIILKIHGDGIGVLIGKHGQTLDALQYLTNLAGNKGHRNWHRIILDAENYRERRRETLERLAKNLADRVKRTRKKAMLEPMNPYERKIVHMSLQNDPAVTTYSEGEEPYRKVVIDLK</sequence>
<evidence type="ECO:0000313" key="9">
    <source>
        <dbReference type="EMBL" id="SDW85684.1"/>
    </source>
</evidence>
<comment type="function">
    <text evidence="6">A probable RNA chaperone. Forms a complex with KhpA which binds to cellular RNA and controls its expression. Plays a role in peptidoglycan (PG) homeostasis and cell length regulation.</text>
</comment>
<keyword evidence="3 6" id="KW-0133">Cell shape</keyword>
<dbReference type="RefSeq" id="WP_074705821.1">
    <property type="nucleotide sequence ID" value="NZ_DLEB01000069.1"/>
</dbReference>
<feature type="compositionally biased region" description="Basic and acidic residues" evidence="7">
    <location>
        <begin position="74"/>
        <end position="85"/>
    </location>
</feature>
<dbReference type="PANTHER" id="PTHR35800">
    <property type="entry name" value="PROTEIN JAG"/>
    <property type="match status" value="1"/>
</dbReference>
<dbReference type="Gene3D" id="3.30.30.80">
    <property type="entry name" value="probable RNA-binding protein from clostridium symbiosum atcc 14940"/>
    <property type="match status" value="1"/>
</dbReference>
<evidence type="ECO:0000256" key="3">
    <source>
        <dbReference type="ARBA" id="ARBA00022960"/>
    </source>
</evidence>
<dbReference type="Proteomes" id="UP000182379">
    <property type="component" value="Unassembled WGS sequence"/>
</dbReference>
<evidence type="ECO:0000256" key="4">
    <source>
        <dbReference type="ARBA" id="ARBA00023186"/>
    </source>
</evidence>
<dbReference type="PANTHER" id="PTHR35800:SF1">
    <property type="entry name" value="RNA-BINDING PROTEIN KHPB"/>
    <property type="match status" value="1"/>
</dbReference>
<feature type="compositionally biased region" description="Low complexity" evidence="7">
    <location>
        <begin position="62"/>
        <end position="72"/>
    </location>
</feature>
<dbReference type="GO" id="GO:0071555">
    <property type="term" value="P:cell wall organization"/>
    <property type="evidence" value="ECO:0007669"/>
    <property type="project" value="UniProtKB-KW"/>
</dbReference>
<evidence type="ECO:0000256" key="7">
    <source>
        <dbReference type="SAM" id="MobiDB-lite"/>
    </source>
</evidence>
<evidence type="ECO:0000256" key="2">
    <source>
        <dbReference type="ARBA" id="ARBA00022884"/>
    </source>
</evidence>
<comment type="similarity">
    <text evidence="6">Belongs to the KhpB RNA-binding protein family.</text>
</comment>
<evidence type="ECO:0000256" key="6">
    <source>
        <dbReference type="HAMAP-Rule" id="MF_00867"/>
    </source>
</evidence>
<dbReference type="HAMAP" id="MF_00867">
    <property type="entry name" value="KhpB"/>
    <property type="match status" value="1"/>
</dbReference>
<dbReference type="GO" id="GO:0008360">
    <property type="term" value="P:regulation of cell shape"/>
    <property type="evidence" value="ECO:0007669"/>
    <property type="project" value="UniProtKB-KW"/>
</dbReference>
<comment type="domain">
    <text evidence="6">Has an N-terminal Jag-N domain and 2 RNA-binding domains (KH and R3H).</text>
</comment>
<dbReference type="InterPro" id="IPR038008">
    <property type="entry name" value="Jag_KH"/>
</dbReference>
<proteinExistence type="inferred from homology"/>
<name>A0A1H2WZK9_ACIFE</name>
<dbReference type="NCBIfam" id="NF041568">
    <property type="entry name" value="Jag_EloR"/>
    <property type="match status" value="1"/>
</dbReference>
<dbReference type="Pfam" id="PF14804">
    <property type="entry name" value="Jag_N"/>
    <property type="match status" value="1"/>
</dbReference>
<dbReference type="SUPFAM" id="SSF82708">
    <property type="entry name" value="R3H domain"/>
    <property type="match status" value="1"/>
</dbReference>